<evidence type="ECO:0000256" key="10">
    <source>
        <dbReference type="SAM" id="Phobius"/>
    </source>
</evidence>
<evidence type="ECO:0000256" key="4">
    <source>
        <dbReference type="ARBA" id="ARBA00023040"/>
    </source>
</evidence>
<evidence type="ECO:0000256" key="9">
    <source>
        <dbReference type="SAM" id="MobiDB-lite"/>
    </source>
</evidence>
<dbReference type="GO" id="GO:0016020">
    <property type="term" value="C:membrane"/>
    <property type="evidence" value="ECO:0007669"/>
    <property type="project" value="UniProtKB-SubCell"/>
</dbReference>
<reference evidence="12" key="2">
    <citation type="submission" date="2020-11" db="EMBL/GenBank/DDBJ databases">
        <authorList>
            <person name="McCartney M.A."/>
            <person name="Auch B."/>
            <person name="Kono T."/>
            <person name="Mallez S."/>
            <person name="Becker A."/>
            <person name="Gohl D.M."/>
            <person name="Silverstein K.A.T."/>
            <person name="Koren S."/>
            <person name="Bechman K.B."/>
            <person name="Herman A."/>
            <person name="Abrahante J.E."/>
            <person name="Garbe J."/>
        </authorList>
    </citation>
    <scope>NUCLEOTIDE SEQUENCE</scope>
    <source>
        <strain evidence="12">Duluth1</strain>
        <tissue evidence="12">Whole animal</tissue>
    </source>
</reference>
<keyword evidence="5 10" id="KW-0472">Membrane</keyword>
<dbReference type="InterPro" id="IPR000276">
    <property type="entry name" value="GPCR_Rhodpsn"/>
</dbReference>
<dbReference type="PROSITE" id="PS50262">
    <property type="entry name" value="G_PROTEIN_RECEP_F1_2"/>
    <property type="match status" value="1"/>
</dbReference>
<feature type="transmembrane region" description="Helical" evidence="10">
    <location>
        <begin position="203"/>
        <end position="228"/>
    </location>
</feature>
<dbReference type="Gene3D" id="1.20.1070.10">
    <property type="entry name" value="Rhodopsin 7-helix transmembrane proteins"/>
    <property type="match status" value="2"/>
</dbReference>
<evidence type="ECO:0000256" key="5">
    <source>
        <dbReference type="ARBA" id="ARBA00023136"/>
    </source>
</evidence>
<keyword evidence="2 8" id="KW-0812">Transmembrane</keyword>
<dbReference type="PROSITE" id="PS00237">
    <property type="entry name" value="G_PROTEIN_RECEP_F1_1"/>
    <property type="match status" value="1"/>
</dbReference>
<dbReference type="OrthoDB" id="6111878at2759"/>
<feature type="transmembrane region" description="Helical" evidence="10">
    <location>
        <begin position="31"/>
        <end position="54"/>
    </location>
</feature>
<evidence type="ECO:0000256" key="1">
    <source>
        <dbReference type="ARBA" id="ARBA00004141"/>
    </source>
</evidence>
<evidence type="ECO:0000313" key="13">
    <source>
        <dbReference type="Proteomes" id="UP000828390"/>
    </source>
</evidence>
<feature type="compositionally biased region" description="Basic and acidic residues" evidence="9">
    <location>
        <begin position="270"/>
        <end position="283"/>
    </location>
</feature>
<comment type="caution">
    <text evidence="12">The sequence shown here is derived from an EMBL/GenBank/DDBJ whole genome shotgun (WGS) entry which is preliminary data.</text>
</comment>
<feature type="transmembrane region" description="Helical" evidence="10">
    <location>
        <begin position="66"/>
        <end position="87"/>
    </location>
</feature>
<name>A0A9D4S1W4_DREPO</name>
<feature type="transmembrane region" description="Helical" evidence="10">
    <location>
        <begin position="107"/>
        <end position="125"/>
    </location>
</feature>
<feature type="transmembrane region" description="Helical" evidence="10">
    <location>
        <begin position="375"/>
        <end position="396"/>
    </location>
</feature>
<evidence type="ECO:0000256" key="2">
    <source>
        <dbReference type="ARBA" id="ARBA00022692"/>
    </source>
</evidence>
<accession>A0A9D4S1W4</accession>
<evidence type="ECO:0000256" key="3">
    <source>
        <dbReference type="ARBA" id="ARBA00022989"/>
    </source>
</evidence>
<evidence type="ECO:0000259" key="11">
    <source>
        <dbReference type="PROSITE" id="PS50262"/>
    </source>
</evidence>
<comment type="subcellular location">
    <subcellularLocation>
        <location evidence="1">Membrane</location>
        <topology evidence="1">Multi-pass membrane protein</topology>
    </subcellularLocation>
</comment>
<evidence type="ECO:0000256" key="7">
    <source>
        <dbReference type="ARBA" id="ARBA00023224"/>
    </source>
</evidence>
<dbReference type="Proteomes" id="UP000828390">
    <property type="component" value="Unassembled WGS sequence"/>
</dbReference>
<organism evidence="12 13">
    <name type="scientific">Dreissena polymorpha</name>
    <name type="common">Zebra mussel</name>
    <name type="synonym">Mytilus polymorpha</name>
    <dbReference type="NCBI Taxonomy" id="45954"/>
    <lineage>
        <taxon>Eukaryota</taxon>
        <taxon>Metazoa</taxon>
        <taxon>Spiralia</taxon>
        <taxon>Lophotrochozoa</taxon>
        <taxon>Mollusca</taxon>
        <taxon>Bivalvia</taxon>
        <taxon>Autobranchia</taxon>
        <taxon>Heteroconchia</taxon>
        <taxon>Euheterodonta</taxon>
        <taxon>Imparidentia</taxon>
        <taxon>Neoheterodontei</taxon>
        <taxon>Myida</taxon>
        <taxon>Dreissenoidea</taxon>
        <taxon>Dreissenidae</taxon>
        <taxon>Dreissena</taxon>
    </lineage>
</organism>
<feature type="transmembrane region" description="Helical" evidence="10">
    <location>
        <begin position="408"/>
        <end position="432"/>
    </location>
</feature>
<feature type="transmembrane region" description="Helical" evidence="10">
    <location>
        <begin position="145"/>
        <end position="164"/>
    </location>
</feature>
<comment type="similarity">
    <text evidence="8">Belongs to the G-protein coupled receptor 1 family.</text>
</comment>
<feature type="domain" description="G-protein coupled receptors family 1 profile" evidence="11">
    <location>
        <begin position="45"/>
        <end position="429"/>
    </location>
</feature>
<dbReference type="AlphaFoldDB" id="A0A9D4S1W4"/>
<dbReference type="EMBL" id="JAIWYP010000001">
    <property type="protein sequence ID" value="KAH3886817.1"/>
    <property type="molecule type" value="Genomic_DNA"/>
</dbReference>
<keyword evidence="7 8" id="KW-0807">Transducer</keyword>
<dbReference type="InterPro" id="IPR017452">
    <property type="entry name" value="GPCR_Rhodpsn_7TM"/>
</dbReference>
<gene>
    <name evidence="12" type="ORF">DPMN_010830</name>
</gene>
<proteinExistence type="inferred from homology"/>
<dbReference type="Pfam" id="PF00001">
    <property type="entry name" value="7tm_1"/>
    <property type="match status" value="1"/>
</dbReference>
<dbReference type="PRINTS" id="PR00237">
    <property type="entry name" value="GPCRRHODOPSN"/>
</dbReference>
<dbReference type="CDD" id="cd00637">
    <property type="entry name" value="7tm_classA_rhodopsin-like"/>
    <property type="match status" value="1"/>
</dbReference>
<dbReference type="PANTHER" id="PTHR24238">
    <property type="entry name" value="G-PROTEIN COUPLED RECEPTOR"/>
    <property type="match status" value="1"/>
</dbReference>
<feature type="region of interest" description="Disordered" evidence="9">
    <location>
        <begin position="265"/>
        <end position="319"/>
    </location>
</feature>
<protein>
    <recommendedName>
        <fullName evidence="11">G-protein coupled receptors family 1 profile domain-containing protein</fullName>
    </recommendedName>
</protein>
<dbReference type="PANTHER" id="PTHR24238:SF47">
    <property type="entry name" value="ECDYSTEROIDS_DOPAMINE RECEPTOR-RELATED"/>
    <property type="match status" value="1"/>
</dbReference>
<feature type="region of interest" description="Disordered" evidence="9">
    <location>
        <begin position="337"/>
        <end position="361"/>
    </location>
</feature>
<sequence>MEKNNTNLSIASLVETLDTLNSRYAAALTPFAAILGIFCVIGLLGNIIVIMVFSFSNEYRNTNFKLFVLSLAVVDTLSCVTLMPAEIVKTHHYFSFPDSTPCKVKCFFNVFAMTAATLILLVICIDRYRKVCQPLKPQIRPGLALKILAAVLIFSILVSVPAPIMCGIQEVDKENIYGTYTVVYICSAEEQFQKHIIRYVYKFGMTVLVVGVSLAFIVMYVLIIRTVFRHWNRRMSGETIRFEVKSRSNSAERVENVRLSGTLDDVFEDNEPHANDELKEKRPLSCAQKENATPKTKLTVKDQRPPRKSSSISISSATDRARNVRKVSFMSMNPSAIKTRPSFHRSSTDSSIRSDTLRRRSSSTTSEKLPYKTMIWFILTLIFVLTFIIHSGLSFLTTKEHVFKPQTLFWFLLFFRLYFVNNIINPMIYALLDKRFKGSCKSLWLRCKLKMSKC</sequence>
<evidence type="ECO:0000313" key="12">
    <source>
        <dbReference type="EMBL" id="KAH3886817.1"/>
    </source>
</evidence>
<evidence type="ECO:0000256" key="8">
    <source>
        <dbReference type="RuleBase" id="RU000688"/>
    </source>
</evidence>
<dbReference type="GO" id="GO:0004930">
    <property type="term" value="F:G protein-coupled receptor activity"/>
    <property type="evidence" value="ECO:0007669"/>
    <property type="project" value="UniProtKB-KW"/>
</dbReference>
<evidence type="ECO:0000256" key="6">
    <source>
        <dbReference type="ARBA" id="ARBA00023170"/>
    </source>
</evidence>
<keyword evidence="4 8" id="KW-0297">G-protein coupled receptor</keyword>
<dbReference type="SUPFAM" id="SSF81321">
    <property type="entry name" value="Family A G protein-coupled receptor-like"/>
    <property type="match status" value="1"/>
</dbReference>
<reference evidence="12" key="1">
    <citation type="journal article" date="2019" name="bioRxiv">
        <title>The Genome of the Zebra Mussel, Dreissena polymorpha: A Resource for Invasive Species Research.</title>
        <authorList>
            <person name="McCartney M.A."/>
            <person name="Auch B."/>
            <person name="Kono T."/>
            <person name="Mallez S."/>
            <person name="Zhang Y."/>
            <person name="Obille A."/>
            <person name="Becker A."/>
            <person name="Abrahante J.E."/>
            <person name="Garbe J."/>
            <person name="Badalamenti J.P."/>
            <person name="Herman A."/>
            <person name="Mangelson H."/>
            <person name="Liachko I."/>
            <person name="Sullivan S."/>
            <person name="Sone E.D."/>
            <person name="Koren S."/>
            <person name="Silverstein K.A.T."/>
            <person name="Beckman K.B."/>
            <person name="Gohl D.M."/>
        </authorList>
    </citation>
    <scope>NUCLEOTIDE SEQUENCE</scope>
    <source>
        <strain evidence="12">Duluth1</strain>
        <tissue evidence="12">Whole animal</tissue>
    </source>
</reference>
<keyword evidence="6 8" id="KW-0675">Receptor</keyword>
<keyword evidence="3 10" id="KW-1133">Transmembrane helix</keyword>
<keyword evidence="13" id="KW-1185">Reference proteome</keyword>